<evidence type="ECO:0000256" key="5">
    <source>
        <dbReference type="ARBA" id="ARBA00022833"/>
    </source>
</evidence>
<evidence type="ECO:0000256" key="9">
    <source>
        <dbReference type="PROSITE-ProRule" id="PRU00146"/>
    </source>
</evidence>
<evidence type="ECO:0000256" key="4">
    <source>
        <dbReference type="ARBA" id="ARBA00022771"/>
    </source>
</evidence>
<dbReference type="OrthoDB" id="308383at2759"/>
<reference evidence="12 13" key="1">
    <citation type="submission" date="2016-04" db="EMBL/GenBank/DDBJ databases">
        <title>The genome of Intoshia linei affirms orthonectids as highly simplified spiralians.</title>
        <authorList>
            <person name="Mikhailov K.V."/>
            <person name="Slusarev G.S."/>
            <person name="Nikitin M.A."/>
            <person name="Logacheva M.D."/>
            <person name="Penin A."/>
            <person name="Aleoshin V."/>
            <person name="Panchin Y.V."/>
        </authorList>
    </citation>
    <scope>NUCLEOTIDE SEQUENCE [LARGE SCALE GENOMIC DNA]</scope>
    <source>
        <strain evidence="12">Intl2013</strain>
        <tissue evidence="12">Whole animal</tissue>
    </source>
</reference>
<evidence type="ECO:0000256" key="3">
    <source>
        <dbReference type="ARBA" id="ARBA00022737"/>
    </source>
</evidence>
<dbReference type="InterPro" id="IPR019787">
    <property type="entry name" value="Znf_PHD-finger"/>
</dbReference>
<keyword evidence="4 9" id="KW-0863">Zinc-finger</keyword>
<comment type="subcellular location">
    <subcellularLocation>
        <location evidence="1">Nucleus</location>
    </subcellularLocation>
</comment>
<dbReference type="SMART" id="SM00249">
    <property type="entry name" value="PHD"/>
    <property type="match status" value="3"/>
</dbReference>
<keyword evidence="13" id="KW-1185">Reference proteome</keyword>
<proteinExistence type="predicted"/>
<dbReference type="Gene3D" id="1.10.30.10">
    <property type="entry name" value="High mobility group box domain"/>
    <property type="match status" value="1"/>
</dbReference>
<gene>
    <name evidence="12" type="ORF">A3Q56_04971</name>
</gene>
<accession>A0A177B1I3</accession>
<dbReference type="InterPro" id="IPR036910">
    <property type="entry name" value="HMG_box_dom_sf"/>
</dbReference>
<keyword evidence="6" id="KW-0805">Transcription regulation</keyword>
<keyword evidence="5" id="KW-0862">Zinc</keyword>
<evidence type="ECO:0000256" key="8">
    <source>
        <dbReference type="ARBA" id="ARBA00023242"/>
    </source>
</evidence>
<feature type="region of interest" description="Disordered" evidence="10">
    <location>
        <begin position="936"/>
        <end position="974"/>
    </location>
</feature>
<dbReference type="GO" id="GO:0045944">
    <property type="term" value="P:positive regulation of transcription by RNA polymerase II"/>
    <property type="evidence" value="ECO:0007669"/>
    <property type="project" value="TreeGrafter"/>
</dbReference>
<name>A0A177B1I3_9BILA</name>
<keyword evidence="7" id="KW-0804">Transcription</keyword>
<protein>
    <recommendedName>
        <fullName evidence="11">PHD-type domain-containing protein</fullName>
    </recommendedName>
</protein>
<dbReference type="SMART" id="SM00398">
    <property type="entry name" value="HMG"/>
    <property type="match status" value="1"/>
</dbReference>
<evidence type="ECO:0000256" key="1">
    <source>
        <dbReference type="ARBA" id="ARBA00004123"/>
    </source>
</evidence>
<comment type="caution">
    <text evidence="12">The sequence shown here is derived from an EMBL/GenBank/DDBJ whole genome shotgun (WGS) entry which is preliminary data.</text>
</comment>
<evidence type="ECO:0000256" key="6">
    <source>
        <dbReference type="ARBA" id="ARBA00023015"/>
    </source>
</evidence>
<dbReference type="GO" id="GO:0008270">
    <property type="term" value="F:zinc ion binding"/>
    <property type="evidence" value="ECO:0007669"/>
    <property type="project" value="UniProtKB-KW"/>
</dbReference>
<sequence>MDNSLNISHEPDEKLNEIISEKIIVKNEAIISETTIVQNNLETQNEIETKFDISNVQKSKETTELSSFLTNDEKNSKIECESTSEICKYDSNVQVKEKIKTCNDNQTKNKSNPINSNTPSPSKELYINSTVKFPNSADSPLCTDQPINQCSQSSNTVLNSDLILNIDMSRKKKKSKKKPKKSEIVKELPGESIAEEYTDGSVIVIGNSDDKFLWSQDICLYCGSFGKEEEGNFISCAQCAQCFHSYCIEHKNFRITPNMIERGWRCPSCIVCETCFKWDSPERLILCDGCDLGYHIFCLSPPLSVVPEEEWYCKDCTICRFCEESVIKEVKEIVSEKSLYLNKFVTFYKENCDEYKDFVCINCMSLEYCMGCLSRYKEKDNMNMCSICYRYMHTACSPEFLKNTDSNFFMCSICEDDPENKNLYNSVNIKQKESNDEHFPNVQLTAFGYALLKEKAMSVHKVKKVHERTDYMKLLLSLEESSDKKRKRRAKRGVKATYDAIYESFFPLDEISDLGFYPSNRNVKEDILNNINIPESPKVPSKLNISIKENIYTINPDSIDIVQPANISSEKDMGNVYKMSDLNPSNLNKIMKSCDKELIKPHGVLPEPHDREIEYADSVVENEIERIKSNETELCSLLNEDNDLRMQIDYADSEISNAASSSHVTVTRLPSDALEKGSILDNYTVPTGSINKDSSLNNDEYKNSYEQSIVDQFIADQISQNMNICLTDTKPKMCPTQKSQMGTDNDPVKTKQMDYTRSQYPIMLPDKNSQYDEQFINNILLCSQNVSTSEKWKMDEKLNKLATISSVLYCNINYPNMINEIPDWEKRSKEILKIWRKLPVNIKPEYIMKAKNNRVIIRRHKKELKKNIEKESDFKPDNNQKPFDIQESPLSHEISMPSYILNDNDLSSKDYMLLGDDANFNSANMPFFSDESPLGFPNQMARSDELNFNPSLPNDISNVYNSDSPRNDEFSRFN</sequence>
<dbReference type="Pfam" id="PF00628">
    <property type="entry name" value="PHD"/>
    <property type="match status" value="2"/>
</dbReference>
<feature type="domain" description="PHD-type" evidence="11">
    <location>
        <begin position="266"/>
        <end position="319"/>
    </location>
</feature>
<dbReference type="GO" id="GO:0003713">
    <property type="term" value="F:transcription coactivator activity"/>
    <property type="evidence" value="ECO:0007669"/>
    <property type="project" value="TreeGrafter"/>
</dbReference>
<dbReference type="InterPro" id="IPR011011">
    <property type="entry name" value="Znf_FYVE_PHD"/>
</dbReference>
<dbReference type="SUPFAM" id="SSF57903">
    <property type="entry name" value="FYVE/PHD zinc finger"/>
    <property type="match status" value="2"/>
</dbReference>
<evidence type="ECO:0000313" key="12">
    <source>
        <dbReference type="EMBL" id="OAF67294.1"/>
    </source>
</evidence>
<keyword evidence="2" id="KW-0479">Metal-binding</keyword>
<feature type="compositionally biased region" description="Polar residues" evidence="10">
    <location>
        <begin position="946"/>
        <end position="964"/>
    </location>
</feature>
<dbReference type="Gene3D" id="3.30.40.10">
    <property type="entry name" value="Zinc/RING finger domain, C3HC4 (zinc finger)"/>
    <property type="match status" value="2"/>
</dbReference>
<keyword evidence="8" id="KW-0539">Nucleus</keyword>
<dbReference type="PROSITE" id="PS50016">
    <property type="entry name" value="ZF_PHD_2"/>
    <property type="match status" value="1"/>
</dbReference>
<evidence type="ECO:0000313" key="13">
    <source>
        <dbReference type="Proteomes" id="UP000078046"/>
    </source>
</evidence>
<dbReference type="AlphaFoldDB" id="A0A177B1I3"/>
<evidence type="ECO:0000259" key="11">
    <source>
        <dbReference type="PROSITE" id="PS50016"/>
    </source>
</evidence>
<evidence type="ECO:0000256" key="7">
    <source>
        <dbReference type="ARBA" id="ARBA00023163"/>
    </source>
</evidence>
<dbReference type="CDD" id="cd15543">
    <property type="entry name" value="PHD_RSF1"/>
    <property type="match status" value="1"/>
</dbReference>
<evidence type="ECO:0000256" key="2">
    <source>
        <dbReference type="ARBA" id="ARBA00022723"/>
    </source>
</evidence>
<dbReference type="InterPro" id="IPR001965">
    <property type="entry name" value="Znf_PHD"/>
</dbReference>
<dbReference type="InterPro" id="IPR013083">
    <property type="entry name" value="Znf_RING/FYVE/PHD"/>
</dbReference>
<dbReference type="InterPro" id="IPR009071">
    <property type="entry name" value="HMG_box_dom"/>
</dbReference>
<feature type="compositionally biased region" description="Basic and acidic residues" evidence="10">
    <location>
        <begin position="965"/>
        <end position="974"/>
    </location>
</feature>
<organism evidence="12 13">
    <name type="scientific">Intoshia linei</name>
    <dbReference type="NCBI Taxonomy" id="1819745"/>
    <lineage>
        <taxon>Eukaryota</taxon>
        <taxon>Metazoa</taxon>
        <taxon>Spiralia</taxon>
        <taxon>Lophotrochozoa</taxon>
        <taxon>Mesozoa</taxon>
        <taxon>Orthonectida</taxon>
        <taxon>Rhopaluridae</taxon>
        <taxon>Intoshia</taxon>
    </lineage>
</organism>
<feature type="compositionally biased region" description="Low complexity" evidence="10">
    <location>
        <begin position="108"/>
        <end position="123"/>
    </location>
</feature>
<dbReference type="PANTHER" id="PTHR45888:SF6">
    <property type="entry name" value="HL01030P-RELATED"/>
    <property type="match status" value="1"/>
</dbReference>
<dbReference type="EMBL" id="LWCA01000699">
    <property type="protein sequence ID" value="OAF67294.1"/>
    <property type="molecule type" value="Genomic_DNA"/>
</dbReference>
<dbReference type="PANTHER" id="PTHR45888">
    <property type="entry name" value="HL01030P-RELATED"/>
    <property type="match status" value="1"/>
</dbReference>
<keyword evidence="3" id="KW-0677">Repeat</keyword>
<evidence type="ECO:0000256" key="10">
    <source>
        <dbReference type="SAM" id="MobiDB-lite"/>
    </source>
</evidence>
<dbReference type="Proteomes" id="UP000078046">
    <property type="component" value="Unassembled WGS sequence"/>
</dbReference>
<dbReference type="GO" id="GO:0042800">
    <property type="term" value="F:histone H3K4 methyltransferase activity"/>
    <property type="evidence" value="ECO:0007669"/>
    <property type="project" value="TreeGrafter"/>
</dbReference>
<dbReference type="GO" id="GO:0044666">
    <property type="term" value="C:MLL3/4 complex"/>
    <property type="evidence" value="ECO:0007669"/>
    <property type="project" value="TreeGrafter"/>
</dbReference>
<feature type="region of interest" description="Disordered" evidence="10">
    <location>
        <begin position="104"/>
        <end position="123"/>
    </location>
</feature>